<reference evidence="1 2" key="1">
    <citation type="submission" date="2023-01" db="EMBL/GenBank/DDBJ databases">
        <title>Complete genome of Chryseobacterium camelliae VAN22-5A.</title>
        <authorList>
            <person name="Zong G."/>
            <person name="Cao G."/>
        </authorList>
    </citation>
    <scope>NUCLEOTIDE SEQUENCE [LARGE SCALE GENOMIC DNA]</scope>
    <source>
        <strain evidence="1 2">VAN22-5A</strain>
    </source>
</reference>
<protein>
    <submittedName>
        <fullName evidence="1">Uncharacterized protein</fullName>
    </submittedName>
</protein>
<organism evidence="1 2">
    <name type="scientific">Chryseobacterium camelliae</name>
    <dbReference type="NCBI Taxonomy" id="1265445"/>
    <lineage>
        <taxon>Bacteria</taxon>
        <taxon>Pseudomonadati</taxon>
        <taxon>Bacteroidota</taxon>
        <taxon>Flavobacteriia</taxon>
        <taxon>Flavobacteriales</taxon>
        <taxon>Weeksellaceae</taxon>
        <taxon>Chryseobacterium group</taxon>
        <taxon>Chryseobacterium</taxon>
    </lineage>
</organism>
<accession>A0ABY7QN28</accession>
<proteinExistence type="predicted"/>
<dbReference type="Proteomes" id="UP001210978">
    <property type="component" value="Chromosome"/>
</dbReference>
<evidence type="ECO:0000313" key="2">
    <source>
        <dbReference type="Proteomes" id="UP001210978"/>
    </source>
</evidence>
<keyword evidence="2" id="KW-1185">Reference proteome</keyword>
<dbReference type="RefSeq" id="WP_271148443.1">
    <property type="nucleotide sequence ID" value="NZ_CP115859.1"/>
</dbReference>
<name>A0ABY7QN28_9FLAO</name>
<gene>
    <name evidence="1" type="ORF">PFY12_13775</name>
</gene>
<sequence>MKNTEKKILEKAKIILKDLQGEFFNEKNIEKINFSAEKEITVPKNMKLALWTIVINEPIFDSTIFLCISDEDAEPLYIRSKHKTSEIIKNSDGIYIRK</sequence>
<dbReference type="EMBL" id="CP115859">
    <property type="protein sequence ID" value="WBV60101.1"/>
    <property type="molecule type" value="Genomic_DNA"/>
</dbReference>
<evidence type="ECO:0000313" key="1">
    <source>
        <dbReference type="EMBL" id="WBV60101.1"/>
    </source>
</evidence>